<proteinExistence type="predicted"/>
<dbReference type="RefSeq" id="WP_379593270.1">
    <property type="nucleotide sequence ID" value="NZ_JBHRTN010000004.1"/>
</dbReference>
<dbReference type="InterPro" id="IPR001135">
    <property type="entry name" value="NADH_Q_OxRdtase_suD"/>
</dbReference>
<feature type="domain" description="NADH-quinone oxidoreductase subunit D" evidence="2">
    <location>
        <begin position="274"/>
        <end position="423"/>
    </location>
</feature>
<accession>A0ABV7FU93</accession>
<sequence>MSEGLAMALIGEGTARTGFRRELSVEQWARLPQALRAEPELELLGLWAENGAVHAAFRPASGGAPLLATLAVTGDAFPALSPARPGARLFERAIADLWGLRAEGGVDSRPWLDHGRWGVAAPLSPVPRATPGDAPQPVFLPGEGEGVHQVPVGPIHAGVIEPGHFRFHVQGETVLRLEARLGYAHKGVLGLMRGRTPRQAARFAARISGDSTVAHSWAFAAAAEAAAGIAPPPRALLLRGLMAELERVANHLNDWGFLCNDAAFAWPHARCGALREALLRAQDGAFGHRLMMDRVVPGGVSIDIAPSGPGMLREALSLIAAELPVLRRVTEDHASLQDRLSGTGVVRAEWARLYAAGGYVGRGSGRDFDARRDLAYPPYGTLDVPVREAGDVEARLAVRIAELEEALRLATEFLDRLSPGDILTVWPQPPAAGEGLAVIEGFRGETFCWMALDEAGLIRACFPRDPSWLHWPLLEAAMEGNILAEFPLCNKSINASYSGVDL</sequence>
<dbReference type="Pfam" id="PF00374">
    <property type="entry name" value="NiFeSe_Hases"/>
    <property type="match status" value="1"/>
</dbReference>
<evidence type="ECO:0000313" key="4">
    <source>
        <dbReference type="Proteomes" id="UP001595593"/>
    </source>
</evidence>
<keyword evidence="4" id="KW-1185">Reference proteome</keyword>
<reference evidence="4" key="1">
    <citation type="journal article" date="2019" name="Int. J. Syst. Evol. Microbiol.">
        <title>The Global Catalogue of Microorganisms (GCM) 10K type strain sequencing project: providing services to taxonomists for standard genome sequencing and annotation.</title>
        <authorList>
            <consortium name="The Broad Institute Genomics Platform"/>
            <consortium name="The Broad Institute Genome Sequencing Center for Infectious Disease"/>
            <person name="Wu L."/>
            <person name="Ma J."/>
        </authorList>
    </citation>
    <scope>NUCLEOTIDE SEQUENCE [LARGE SCALE GENOMIC DNA]</scope>
    <source>
        <strain evidence="4">KCTC 52094</strain>
    </source>
</reference>
<evidence type="ECO:0000256" key="1">
    <source>
        <dbReference type="ARBA" id="ARBA00023002"/>
    </source>
</evidence>
<evidence type="ECO:0000259" key="2">
    <source>
        <dbReference type="Pfam" id="PF00346"/>
    </source>
</evidence>
<comment type="caution">
    <text evidence="3">The sequence shown here is derived from an EMBL/GenBank/DDBJ whole genome shotgun (WGS) entry which is preliminary data.</text>
</comment>
<protein>
    <submittedName>
        <fullName evidence="3">Nickel-dependent hydrogenase large subunit</fullName>
    </submittedName>
</protein>
<dbReference type="InterPro" id="IPR029014">
    <property type="entry name" value="NiFe-Hase_large"/>
</dbReference>
<name>A0ABV7FU93_9PROT</name>
<dbReference type="Gene3D" id="1.10.645.10">
    <property type="entry name" value="Cytochrome-c3 Hydrogenase, chain B"/>
    <property type="match status" value="1"/>
</dbReference>
<dbReference type="InterPro" id="IPR052197">
    <property type="entry name" value="ComplexI_49kDa-like"/>
</dbReference>
<organism evidence="3 4">
    <name type="scientific">Teichococcus globiformis</name>
    <dbReference type="NCBI Taxonomy" id="2307229"/>
    <lineage>
        <taxon>Bacteria</taxon>
        <taxon>Pseudomonadati</taxon>
        <taxon>Pseudomonadota</taxon>
        <taxon>Alphaproteobacteria</taxon>
        <taxon>Acetobacterales</taxon>
        <taxon>Roseomonadaceae</taxon>
        <taxon>Roseomonas</taxon>
    </lineage>
</organism>
<dbReference type="Proteomes" id="UP001595593">
    <property type="component" value="Unassembled WGS sequence"/>
</dbReference>
<evidence type="ECO:0000313" key="3">
    <source>
        <dbReference type="EMBL" id="MFC3123918.1"/>
    </source>
</evidence>
<dbReference type="PANTHER" id="PTHR43485:SF1">
    <property type="entry name" value="FORMATE HYDROGENLYASE SUBUNIT 5-RELATED"/>
    <property type="match status" value="1"/>
</dbReference>
<dbReference type="SUPFAM" id="SSF143243">
    <property type="entry name" value="Nqo5-like"/>
    <property type="match status" value="1"/>
</dbReference>
<dbReference type="EMBL" id="JBHRTN010000004">
    <property type="protein sequence ID" value="MFC3123918.1"/>
    <property type="molecule type" value="Genomic_DNA"/>
</dbReference>
<dbReference type="InterPro" id="IPR037232">
    <property type="entry name" value="NADH_quin_OxRdtase_su_C/D-like"/>
</dbReference>
<dbReference type="InterPro" id="IPR001501">
    <property type="entry name" value="Ni-dep_hyd_lsu"/>
</dbReference>
<gene>
    <name evidence="3" type="ORF">ACFOD4_02500</name>
</gene>
<keyword evidence="1" id="KW-0560">Oxidoreductase</keyword>
<dbReference type="SUPFAM" id="SSF56762">
    <property type="entry name" value="HydB/Nqo4-like"/>
    <property type="match status" value="1"/>
</dbReference>
<dbReference type="PANTHER" id="PTHR43485">
    <property type="entry name" value="HYDROGENASE-4 COMPONENT G"/>
    <property type="match status" value="1"/>
</dbReference>
<dbReference type="Pfam" id="PF00346">
    <property type="entry name" value="Complex1_49kDa"/>
    <property type="match status" value="1"/>
</dbReference>